<feature type="region of interest" description="Disordered" evidence="1">
    <location>
        <begin position="1"/>
        <end position="20"/>
    </location>
</feature>
<reference evidence="3" key="1">
    <citation type="submission" date="2018-06" db="EMBL/GenBank/DDBJ databases">
        <authorList>
            <person name="Zhirakovskaya E."/>
        </authorList>
    </citation>
    <scope>NUCLEOTIDE SEQUENCE</scope>
</reference>
<evidence type="ECO:0000256" key="1">
    <source>
        <dbReference type="SAM" id="MobiDB-lite"/>
    </source>
</evidence>
<feature type="transmembrane region" description="Helical" evidence="2">
    <location>
        <begin position="95"/>
        <end position="119"/>
    </location>
</feature>
<organism evidence="3">
    <name type="scientific">hydrothermal vent metagenome</name>
    <dbReference type="NCBI Taxonomy" id="652676"/>
    <lineage>
        <taxon>unclassified sequences</taxon>
        <taxon>metagenomes</taxon>
        <taxon>ecological metagenomes</taxon>
    </lineage>
</organism>
<feature type="compositionally biased region" description="Polar residues" evidence="1">
    <location>
        <begin position="1"/>
        <end position="15"/>
    </location>
</feature>
<keyword evidence="2" id="KW-1133">Transmembrane helix</keyword>
<name>A0A3B0VT27_9ZZZZ</name>
<keyword evidence="2" id="KW-0812">Transmembrane</keyword>
<feature type="transmembrane region" description="Helical" evidence="2">
    <location>
        <begin position="173"/>
        <end position="196"/>
    </location>
</feature>
<sequence>MATGAFSQADESCSETPAGEELLNKPESWKTWLPLFGILVLFALVTAVWPALANAFSLPSFGGGSSTTIPFEAEPIHLESLQTVLPFLPDSISPVSAALAVSGLTVALVVGMGGGLSLLSKFVYNMRDNTLEAEAYAAHQKALDLRGKEQIKQMRDGRSADPIPSHKMPRWSVISNTLISLMFVGLTTMVVVRNFFPEGTRMTEDGRIVSVTMPIFILFAILTLFILGIRLRPQKLDALDATDFGAIPWDFIAVLISGLIMIGLGIGVMTYLNASG</sequence>
<dbReference type="AlphaFoldDB" id="A0A3B0VT27"/>
<gene>
    <name evidence="3" type="ORF">MNBD_CHLOROFLEXI01-107</name>
</gene>
<feature type="transmembrane region" description="Helical" evidence="2">
    <location>
        <begin position="249"/>
        <end position="272"/>
    </location>
</feature>
<dbReference type="EMBL" id="UOEU01001107">
    <property type="protein sequence ID" value="VAW43540.1"/>
    <property type="molecule type" value="Genomic_DNA"/>
</dbReference>
<proteinExistence type="predicted"/>
<accession>A0A3B0VT27</accession>
<evidence type="ECO:0000313" key="3">
    <source>
        <dbReference type="EMBL" id="VAW43540.1"/>
    </source>
</evidence>
<protein>
    <submittedName>
        <fullName evidence="3">Uncharacterized protein</fullName>
    </submittedName>
</protein>
<feature type="transmembrane region" description="Helical" evidence="2">
    <location>
        <begin position="32"/>
        <end position="52"/>
    </location>
</feature>
<evidence type="ECO:0000256" key="2">
    <source>
        <dbReference type="SAM" id="Phobius"/>
    </source>
</evidence>
<feature type="transmembrane region" description="Helical" evidence="2">
    <location>
        <begin position="208"/>
        <end position="229"/>
    </location>
</feature>
<keyword evidence="2" id="KW-0472">Membrane</keyword>